<dbReference type="EMBL" id="CP043641">
    <property type="protein sequence ID" value="QNE33806.1"/>
    <property type="molecule type" value="Genomic_DNA"/>
</dbReference>
<proteinExistence type="predicted"/>
<dbReference type="RefSeq" id="WP_185276976.1">
    <property type="nucleotide sequence ID" value="NZ_CP043641.1"/>
</dbReference>
<accession>A0A7G6Y5P1</accession>
<dbReference type="KEGG" id="lse:F1C12_00695"/>
<name>A0A7G6Y5P1_9MICO</name>
<evidence type="ECO:0000313" key="2">
    <source>
        <dbReference type="EMBL" id="QNE33806.1"/>
    </source>
</evidence>
<feature type="region of interest" description="Disordered" evidence="1">
    <location>
        <begin position="1"/>
        <end position="24"/>
    </location>
</feature>
<dbReference type="AlphaFoldDB" id="A0A7G6Y5P1"/>
<evidence type="ECO:0000256" key="1">
    <source>
        <dbReference type="SAM" id="MobiDB-lite"/>
    </source>
</evidence>
<dbReference type="Proteomes" id="UP000515511">
    <property type="component" value="Chromosome"/>
</dbReference>
<evidence type="ECO:0000313" key="3">
    <source>
        <dbReference type="Proteomes" id="UP000515511"/>
    </source>
</evidence>
<protein>
    <submittedName>
        <fullName evidence="2">Uncharacterized protein</fullName>
    </submittedName>
</protein>
<gene>
    <name evidence="2" type="ORF">F1C12_00695</name>
</gene>
<feature type="compositionally biased region" description="Basic and acidic residues" evidence="1">
    <location>
        <begin position="8"/>
        <end position="24"/>
    </location>
</feature>
<sequence>MTHHEHRTRGELEETQREESATALRRIEQADEYVSYYRSRMRSMEEGFHELARQGAADDPRFRAVFAQLSNDADENIRSAAAVVARLDEDYRALQVRHAHELEDFHEHRREQDRSGD</sequence>
<reference evidence="3" key="1">
    <citation type="submission" date="2019-09" db="EMBL/GenBank/DDBJ databases">
        <title>Antimicrobial potential of Antarctic Bacteria.</title>
        <authorList>
            <person name="Benaud N."/>
            <person name="Edwards R.J."/>
            <person name="Ferrari B.C."/>
        </authorList>
    </citation>
    <scope>NUCLEOTIDE SEQUENCE [LARGE SCALE GENOMIC DNA]</scope>
    <source>
        <strain evidence="3">INR9</strain>
    </source>
</reference>
<organism evidence="2 3">
    <name type="scientific">Leifsonia shinshuensis</name>
    <dbReference type="NCBI Taxonomy" id="150026"/>
    <lineage>
        <taxon>Bacteria</taxon>
        <taxon>Bacillati</taxon>
        <taxon>Actinomycetota</taxon>
        <taxon>Actinomycetes</taxon>
        <taxon>Micrococcales</taxon>
        <taxon>Microbacteriaceae</taxon>
        <taxon>Leifsonia</taxon>
    </lineage>
</organism>